<dbReference type="AlphaFoldDB" id="A0A9P6W8Q5"/>
<feature type="transmembrane region" description="Helical" evidence="1">
    <location>
        <begin position="200"/>
        <end position="220"/>
    </location>
</feature>
<gene>
    <name evidence="3" type="ORF">C6P46_006429</name>
</gene>
<keyword evidence="4" id="KW-1185">Reference proteome</keyword>
<reference evidence="3 4" key="1">
    <citation type="submission" date="2020-11" db="EMBL/GenBank/DDBJ databases">
        <title>Kefir isolates.</title>
        <authorList>
            <person name="Marcisauskas S."/>
            <person name="Kim Y."/>
            <person name="Blasche S."/>
        </authorList>
    </citation>
    <scope>NUCLEOTIDE SEQUENCE [LARGE SCALE GENOMIC DNA]</scope>
    <source>
        <strain evidence="3 4">KR</strain>
    </source>
</reference>
<dbReference type="GO" id="GO:0016020">
    <property type="term" value="C:membrane"/>
    <property type="evidence" value="ECO:0007669"/>
    <property type="project" value="TreeGrafter"/>
</dbReference>
<name>A0A9P6W8Q5_RHOMI</name>
<sequence length="411" mass="45598">MWACLPIYFGLIDLDTPGANANGETAVLGPTLLEAPSQLPGRNNLGFIRLDNAQFDISSATGGEPRGVDVHQWAYEAVHNEDYFGIIIANANATVAALSAYQTVVEGGESNYVAEGALSMYYEEGRNFETEDQWVSPLMTSFINNYVVGNAATAFLSLVSDRIGSLSNAQFAALNSEALATVISKPFAQATWNIRPITQFAGIPATSVGMLYLLIFTYFCSMFWNNARSSFESKIIVRDLILLRVVVPVVIYLFISLWISLVTMAFRVSFDQFYGKGGFPIFWASNFLAMWALGMPMEIALTFLGPRYTAFFLVTWIILNVSVAFLDLANMAHFYSYGFIMPVWQAVQNGKAVLFGTKGRFGQNFGVLAAWVICGTIGLILTVMYTRKRAIKKQERERRRKEEEQANGKAQ</sequence>
<dbReference type="OrthoDB" id="2140105at2759"/>
<protein>
    <recommendedName>
        <fullName evidence="2">DUF3533 domain-containing protein</fullName>
    </recommendedName>
</protein>
<keyword evidence="1" id="KW-0812">Transmembrane</keyword>
<evidence type="ECO:0000256" key="1">
    <source>
        <dbReference type="SAM" id="Phobius"/>
    </source>
</evidence>
<keyword evidence="1" id="KW-0472">Membrane</keyword>
<dbReference type="InterPro" id="IPR053001">
    <property type="entry name" value="MNNG_permease-like"/>
</dbReference>
<dbReference type="PANTHER" id="PTHR34814:SF1">
    <property type="entry name" value="NITROSOGUANIDINE RESISTANCE PROTEIN SNG1"/>
    <property type="match status" value="1"/>
</dbReference>
<accession>A0A9P6W8Q5</accession>
<evidence type="ECO:0000259" key="2">
    <source>
        <dbReference type="Pfam" id="PF12051"/>
    </source>
</evidence>
<feature type="transmembrane region" description="Helical" evidence="1">
    <location>
        <begin position="311"/>
        <end position="335"/>
    </location>
</feature>
<evidence type="ECO:0000313" key="3">
    <source>
        <dbReference type="EMBL" id="KAG0665645.1"/>
    </source>
</evidence>
<comment type="caution">
    <text evidence="3">The sequence shown here is derived from an EMBL/GenBank/DDBJ whole genome shotgun (WGS) entry which is preliminary data.</text>
</comment>
<dbReference type="Proteomes" id="UP000777482">
    <property type="component" value="Unassembled WGS sequence"/>
</dbReference>
<organism evidence="3 4">
    <name type="scientific">Rhodotorula mucilaginosa</name>
    <name type="common">Yeast</name>
    <name type="synonym">Rhodotorula rubra</name>
    <dbReference type="NCBI Taxonomy" id="5537"/>
    <lineage>
        <taxon>Eukaryota</taxon>
        <taxon>Fungi</taxon>
        <taxon>Dikarya</taxon>
        <taxon>Basidiomycota</taxon>
        <taxon>Pucciniomycotina</taxon>
        <taxon>Microbotryomycetes</taxon>
        <taxon>Sporidiobolales</taxon>
        <taxon>Sporidiobolaceae</taxon>
        <taxon>Rhodotorula</taxon>
    </lineage>
</organism>
<feature type="transmembrane region" description="Helical" evidence="1">
    <location>
        <begin position="365"/>
        <end position="386"/>
    </location>
</feature>
<feature type="transmembrane region" description="Helical" evidence="1">
    <location>
        <begin position="281"/>
        <end position="304"/>
    </location>
</feature>
<evidence type="ECO:0000313" key="4">
    <source>
        <dbReference type="Proteomes" id="UP000777482"/>
    </source>
</evidence>
<dbReference type="PANTHER" id="PTHR34814">
    <property type="entry name" value="NITROSOGUANIDINE RESISTANCE PROTEIN SNG1"/>
    <property type="match status" value="1"/>
</dbReference>
<dbReference type="InterPro" id="IPR022703">
    <property type="entry name" value="DUF3533"/>
</dbReference>
<dbReference type="EMBL" id="PUHQ01000008">
    <property type="protein sequence ID" value="KAG0665645.1"/>
    <property type="molecule type" value="Genomic_DNA"/>
</dbReference>
<dbReference type="Pfam" id="PF12051">
    <property type="entry name" value="DUF3533"/>
    <property type="match status" value="1"/>
</dbReference>
<feature type="domain" description="DUF3533" evidence="2">
    <location>
        <begin position="10"/>
        <end position="376"/>
    </location>
</feature>
<keyword evidence="1" id="KW-1133">Transmembrane helix</keyword>
<proteinExistence type="predicted"/>
<feature type="transmembrane region" description="Helical" evidence="1">
    <location>
        <begin position="241"/>
        <end position="261"/>
    </location>
</feature>